<evidence type="ECO:0000313" key="2">
    <source>
        <dbReference type="Proteomes" id="UP000761264"/>
    </source>
</evidence>
<dbReference type="RefSeq" id="WP_167224044.1">
    <property type="nucleotide sequence ID" value="NZ_JAAQPH010000006.1"/>
</dbReference>
<reference evidence="1" key="1">
    <citation type="submission" date="2020-03" db="EMBL/GenBank/DDBJ databases">
        <title>Genome of Pelagibius litoralis DSM 21314T.</title>
        <authorList>
            <person name="Wang G."/>
        </authorList>
    </citation>
    <scope>NUCLEOTIDE SEQUENCE</scope>
    <source>
        <strain evidence="1">DSM 21314</strain>
    </source>
</reference>
<dbReference type="EMBL" id="JAAQPH010000006">
    <property type="protein sequence ID" value="NIA68947.1"/>
    <property type="molecule type" value="Genomic_DNA"/>
</dbReference>
<proteinExistence type="predicted"/>
<keyword evidence="2" id="KW-1185">Reference proteome</keyword>
<dbReference type="AlphaFoldDB" id="A0A967C997"/>
<gene>
    <name evidence="1" type="ORF">HBA54_10115</name>
</gene>
<evidence type="ECO:0000313" key="1">
    <source>
        <dbReference type="EMBL" id="NIA68947.1"/>
    </source>
</evidence>
<dbReference type="Proteomes" id="UP000761264">
    <property type="component" value="Unassembled WGS sequence"/>
</dbReference>
<organism evidence="1 2">
    <name type="scientific">Pelagibius litoralis</name>
    <dbReference type="NCBI Taxonomy" id="374515"/>
    <lineage>
        <taxon>Bacteria</taxon>
        <taxon>Pseudomonadati</taxon>
        <taxon>Pseudomonadota</taxon>
        <taxon>Alphaproteobacteria</taxon>
        <taxon>Rhodospirillales</taxon>
        <taxon>Rhodovibrionaceae</taxon>
        <taxon>Pelagibius</taxon>
    </lineage>
</organism>
<name>A0A967C997_9PROT</name>
<comment type="caution">
    <text evidence="1">The sequence shown here is derived from an EMBL/GenBank/DDBJ whole genome shotgun (WGS) entry which is preliminary data.</text>
</comment>
<protein>
    <submittedName>
        <fullName evidence="1">Uncharacterized protein</fullName>
    </submittedName>
</protein>
<accession>A0A967C997</accession>
<sequence length="86" mass="9647">MSEILLYSMTRAGGKLPPPGISDPFAPRARPLYRRRKRRPSRTLAWLRRFAGRRLLGLGAGALRLGQRWATPVCETAAVPRLRALP</sequence>